<feature type="active site" description="Proton donor/acceptor" evidence="6">
    <location>
        <position position="113"/>
    </location>
</feature>
<feature type="domain" description="L,D-TPase catalytic" evidence="8">
    <location>
        <begin position="29"/>
        <end position="153"/>
    </location>
</feature>
<proteinExistence type="predicted"/>
<dbReference type="PANTHER" id="PTHR30582:SF4">
    <property type="entry name" value="L,D-TRANSPEPTIDASE YQJB-RELATED"/>
    <property type="match status" value="1"/>
</dbReference>
<evidence type="ECO:0000313" key="9">
    <source>
        <dbReference type="EMBL" id="MBM7702755.1"/>
    </source>
</evidence>
<keyword evidence="5 6" id="KW-0961">Cell wall biogenesis/degradation</keyword>
<dbReference type="InterPro" id="IPR038063">
    <property type="entry name" value="Transpep_catalytic_dom"/>
</dbReference>
<comment type="pathway">
    <text evidence="1 6">Cell wall biogenesis; peptidoglycan biosynthesis.</text>
</comment>
<dbReference type="CDD" id="cd16913">
    <property type="entry name" value="YkuD_like"/>
    <property type="match status" value="1"/>
</dbReference>
<dbReference type="InterPro" id="IPR005490">
    <property type="entry name" value="LD_TPept_cat_dom"/>
</dbReference>
<protein>
    <recommendedName>
        <fullName evidence="8">L,D-TPase catalytic domain-containing protein</fullName>
    </recommendedName>
</protein>
<organism evidence="9 10">
    <name type="scientific">Priestia iocasae</name>
    <dbReference type="NCBI Taxonomy" id="2291674"/>
    <lineage>
        <taxon>Bacteria</taxon>
        <taxon>Bacillati</taxon>
        <taxon>Bacillota</taxon>
        <taxon>Bacilli</taxon>
        <taxon>Bacillales</taxon>
        <taxon>Bacillaceae</taxon>
        <taxon>Priestia</taxon>
    </lineage>
</organism>
<evidence type="ECO:0000256" key="6">
    <source>
        <dbReference type="PROSITE-ProRule" id="PRU01373"/>
    </source>
</evidence>
<keyword evidence="7" id="KW-0732">Signal</keyword>
<evidence type="ECO:0000256" key="7">
    <source>
        <dbReference type="SAM" id="SignalP"/>
    </source>
</evidence>
<evidence type="ECO:0000313" key="10">
    <source>
        <dbReference type="Proteomes" id="UP000809829"/>
    </source>
</evidence>
<sequence>MKRVMVSVIAFILLLSGFTSTVQASSTGQLIIINKSTNQLAFFDNGKIVKTFKVATGRSMSYTPEGTFSIVNKIKNRPYYKKNIPGGSPNNPLGDRWLGLNARGTYGTTYAIHGNNNPSSIGKYVSSGCVRMYDNDVRWLFDRVKLHTKVVIGQFGSKKFEDIAKAKGYTTTPPPAPFVCKSVCHNNVTLSKGQIGYVEIYKPMPLLEKKDDKYTVVGTLPAGGTYKVYEVDRSVNVVSVGGRYIDYNLQRLHVSYLPTVKINELKKYYKY</sequence>
<dbReference type="PROSITE" id="PS52029">
    <property type="entry name" value="LD_TPASE"/>
    <property type="match status" value="1"/>
</dbReference>
<evidence type="ECO:0000256" key="1">
    <source>
        <dbReference type="ARBA" id="ARBA00004752"/>
    </source>
</evidence>
<name>A0ABS2QTM9_9BACI</name>
<dbReference type="EMBL" id="JAFBFC010000002">
    <property type="protein sequence ID" value="MBM7702755.1"/>
    <property type="molecule type" value="Genomic_DNA"/>
</dbReference>
<dbReference type="Gene3D" id="2.40.440.10">
    <property type="entry name" value="L,D-transpeptidase catalytic domain-like"/>
    <property type="match status" value="1"/>
</dbReference>
<keyword evidence="2" id="KW-0808">Transferase</keyword>
<keyword evidence="4 6" id="KW-0573">Peptidoglycan synthesis</keyword>
<dbReference type="PANTHER" id="PTHR30582">
    <property type="entry name" value="L,D-TRANSPEPTIDASE"/>
    <property type="match status" value="1"/>
</dbReference>
<evidence type="ECO:0000256" key="4">
    <source>
        <dbReference type="ARBA" id="ARBA00022984"/>
    </source>
</evidence>
<feature type="signal peptide" evidence="7">
    <location>
        <begin position="1"/>
        <end position="24"/>
    </location>
</feature>
<dbReference type="InterPro" id="IPR050979">
    <property type="entry name" value="LD-transpeptidase"/>
</dbReference>
<feature type="active site" description="Nucleophile" evidence="6">
    <location>
        <position position="129"/>
    </location>
</feature>
<keyword evidence="10" id="KW-1185">Reference proteome</keyword>
<accession>A0ABS2QTM9</accession>
<evidence type="ECO:0000259" key="8">
    <source>
        <dbReference type="PROSITE" id="PS52029"/>
    </source>
</evidence>
<dbReference type="Proteomes" id="UP000809829">
    <property type="component" value="Unassembled WGS sequence"/>
</dbReference>
<evidence type="ECO:0000256" key="5">
    <source>
        <dbReference type="ARBA" id="ARBA00023316"/>
    </source>
</evidence>
<comment type="caution">
    <text evidence="9">The sequence shown here is derived from an EMBL/GenBank/DDBJ whole genome shotgun (WGS) entry which is preliminary data.</text>
</comment>
<dbReference type="Pfam" id="PF03734">
    <property type="entry name" value="YkuD"/>
    <property type="match status" value="1"/>
</dbReference>
<keyword evidence="3 6" id="KW-0133">Cell shape</keyword>
<gene>
    <name evidence="9" type="ORF">JOC83_001589</name>
</gene>
<dbReference type="SUPFAM" id="SSF141523">
    <property type="entry name" value="L,D-transpeptidase catalytic domain-like"/>
    <property type="match status" value="1"/>
</dbReference>
<evidence type="ECO:0000256" key="3">
    <source>
        <dbReference type="ARBA" id="ARBA00022960"/>
    </source>
</evidence>
<feature type="chain" id="PRO_5047014999" description="L,D-TPase catalytic domain-containing protein" evidence="7">
    <location>
        <begin position="25"/>
        <end position="271"/>
    </location>
</feature>
<evidence type="ECO:0000256" key="2">
    <source>
        <dbReference type="ARBA" id="ARBA00022679"/>
    </source>
</evidence>
<reference evidence="9 10" key="1">
    <citation type="submission" date="2021-01" db="EMBL/GenBank/DDBJ databases">
        <title>Genomic Encyclopedia of Type Strains, Phase IV (KMG-IV): sequencing the most valuable type-strain genomes for metagenomic binning, comparative biology and taxonomic classification.</title>
        <authorList>
            <person name="Goeker M."/>
        </authorList>
    </citation>
    <scope>NUCLEOTIDE SEQUENCE [LARGE SCALE GENOMIC DNA]</scope>
    <source>
        <strain evidence="9 10">DSM 104297</strain>
    </source>
</reference>